<dbReference type="InterPro" id="IPR001995">
    <property type="entry name" value="Peptidase_A2_cat"/>
</dbReference>
<dbReference type="SUPFAM" id="SSF56672">
    <property type="entry name" value="DNA/RNA polymerases"/>
    <property type="match status" value="1"/>
</dbReference>
<keyword evidence="3" id="KW-0540">Nuclease</keyword>
<dbReference type="Pfam" id="PF05380">
    <property type="entry name" value="Peptidase_A17"/>
    <property type="match status" value="1"/>
</dbReference>
<dbReference type="InterPro" id="IPR040676">
    <property type="entry name" value="DUF5641"/>
</dbReference>
<evidence type="ECO:0000256" key="6">
    <source>
        <dbReference type="ARBA" id="ARBA00022918"/>
    </source>
</evidence>
<protein>
    <submittedName>
        <fullName evidence="11">Uncharacterized protein LOC108622006</fullName>
    </submittedName>
</protein>
<evidence type="ECO:0000256" key="4">
    <source>
        <dbReference type="ARBA" id="ARBA00022759"/>
    </source>
</evidence>
<evidence type="ECO:0000313" key="10">
    <source>
        <dbReference type="Proteomes" id="UP000694925"/>
    </source>
</evidence>
<dbReference type="GO" id="GO:0042575">
    <property type="term" value="C:DNA polymerase complex"/>
    <property type="evidence" value="ECO:0007669"/>
    <property type="project" value="UniProtKB-ARBA"/>
</dbReference>
<dbReference type="InterPro" id="IPR001969">
    <property type="entry name" value="Aspartic_peptidase_AS"/>
</dbReference>
<dbReference type="PROSITE" id="PS50994">
    <property type="entry name" value="INTEGRASE"/>
    <property type="match status" value="1"/>
</dbReference>
<dbReference type="InterPro" id="IPR001584">
    <property type="entry name" value="Integrase_cat-core"/>
</dbReference>
<dbReference type="Gene3D" id="3.30.70.270">
    <property type="match status" value="1"/>
</dbReference>
<dbReference type="Gene3D" id="3.30.420.10">
    <property type="entry name" value="Ribonuclease H-like superfamily/Ribonuclease H"/>
    <property type="match status" value="1"/>
</dbReference>
<dbReference type="Pfam" id="PF17921">
    <property type="entry name" value="Integrase_H2C2"/>
    <property type="match status" value="1"/>
</dbReference>
<organism evidence="10 11">
    <name type="scientific">Ceratina calcarata</name>
    <dbReference type="NCBI Taxonomy" id="156304"/>
    <lineage>
        <taxon>Eukaryota</taxon>
        <taxon>Metazoa</taxon>
        <taxon>Ecdysozoa</taxon>
        <taxon>Arthropoda</taxon>
        <taxon>Hexapoda</taxon>
        <taxon>Insecta</taxon>
        <taxon>Pterygota</taxon>
        <taxon>Neoptera</taxon>
        <taxon>Endopterygota</taxon>
        <taxon>Hymenoptera</taxon>
        <taxon>Apocrita</taxon>
        <taxon>Aculeata</taxon>
        <taxon>Apoidea</taxon>
        <taxon>Anthophila</taxon>
        <taxon>Apidae</taxon>
        <taxon>Ceratina</taxon>
        <taxon>Zadontomerus</taxon>
    </lineage>
</organism>
<evidence type="ECO:0000256" key="1">
    <source>
        <dbReference type="ARBA" id="ARBA00022679"/>
    </source>
</evidence>
<gene>
    <name evidence="11" type="primary">LOC108622006</name>
</gene>
<reference evidence="11" key="1">
    <citation type="submission" date="2025-08" db="UniProtKB">
        <authorList>
            <consortium name="RefSeq"/>
        </authorList>
    </citation>
    <scope>IDENTIFICATION</scope>
    <source>
        <tissue evidence="11">Whole body</tissue>
    </source>
</reference>
<dbReference type="PROSITE" id="PS00141">
    <property type="entry name" value="ASP_PROTEASE"/>
    <property type="match status" value="1"/>
</dbReference>
<dbReference type="KEGG" id="ccal:108622006"/>
<evidence type="ECO:0000259" key="8">
    <source>
        <dbReference type="PROSITE" id="PS50175"/>
    </source>
</evidence>
<dbReference type="SUPFAM" id="SSF53098">
    <property type="entry name" value="Ribonuclease H-like"/>
    <property type="match status" value="1"/>
</dbReference>
<dbReference type="GeneID" id="108622006"/>
<dbReference type="InterPro" id="IPR043502">
    <property type="entry name" value="DNA/RNA_pol_sf"/>
</dbReference>
<evidence type="ECO:0000256" key="5">
    <source>
        <dbReference type="ARBA" id="ARBA00022801"/>
    </source>
</evidence>
<dbReference type="InterPro" id="IPR043128">
    <property type="entry name" value="Rev_trsase/Diguanyl_cyclase"/>
</dbReference>
<accession>A0AAJ7IRC2</accession>
<keyword evidence="5" id="KW-0378">Hydrolase</keyword>
<dbReference type="InterPro" id="IPR012337">
    <property type="entry name" value="RNaseH-like_sf"/>
</dbReference>
<feature type="domain" description="Integrase catalytic" evidence="9">
    <location>
        <begin position="1351"/>
        <end position="1546"/>
    </location>
</feature>
<feature type="domain" description="Peptidase A2" evidence="8">
    <location>
        <begin position="401"/>
        <end position="415"/>
    </location>
</feature>
<dbReference type="PANTHER" id="PTHR47331:SF5">
    <property type="entry name" value="RIBONUCLEASE H"/>
    <property type="match status" value="1"/>
</dbReference>
<keyword evidence="2" id="KW-0548">Nucleotidyltransferase</keyword>
<dbReference type="GO" id="GO:0004519">
    <property type="term" value="F:endonuclease activity"/>
    <property type="evidence" value="ECO:0007669"/>
    <property type="project" value="UniProtKB-KW"/>
</dbReference>
<dbReference type="Pfam" id="PF18701">
    <property type="entry name" value="DUF5641"/>
    <property type="match status" value="1"/>
</dbReference>
<dbReference type="InterPro" id="IPR008042">
    <property type="entry name" value="Retrotrans_Pao"/>
</dbReference>
<keyword evidence="4" id="KW-0255">Endonuclease</keyword>
<dbReference type="CDD" id="cd01644">
    <property type="entry name" value="RT_pepA17"/>
    <property type="match status" value="1"/>
</dbReference>
<evidence type="ECO:0000313" key="11">
    <source>
        <dbReference type="RefSeq" id="XP_017875124.1"/>
    </source>
</evidence>
<dbReference type="PANTHER" id="PTHR47331">
    <property type="entry name" value="PHD-TYPE DOMAIN-CONTAINING PROTEIN"/>
    <property type="match status" value="1"/>
</dbReference>
<dbReference type="GO" id="GO:0004190">
    <property type="term" value="F:aspartic-type endopeptidase activity"/>
    <property type="evidence" value="ECO:0007669"/>
    <property type="project" value="InterPro"/>
</dbReference>
<dbReference type="Pfam" id="PF03564">
    <property type="entry name" value="DUF1759"/>
    <property type="match status" value="1"/>
</dbReference>
<feature type="compositionally biased region" description="Basic and acidic residues" evidence="7">
    <location>
        <begin position="250"/>
        <end position="260"/>
    </location>
</feature>
<feature type="region of interest" description="Disordered" evidence="7">
    <location>
        <begin position="240"/>
        <end position="266"/>
    </location>
</feature>
<dbReference type="GO" id="GO:0003964">
    <property type="term" value="F:RNA-directed DNA polymerase activity"/>
    <property type="evidence" value="ECO:0007669"/>
    <property type="project" value="UniProtKB-KW"/>
</dbReference>
<proteinExistence type="predicted"/>
<dbReference type="PROSITE" id="PS50175">
    <property type="entry name" value="ASP_PROT_RETROV"/>
    <property type="match status" value="1"/>
</dbReference>
<sequence length="1675" mass="186943">MRCKEASNSVYVQQDTFANVEEAYLHAASMLAQVLAECSSKGEPTASTSAAPQPQLPKIALPTFSGDPLQWESFRDLFKSLVHDVPQLSDVRKLLYLKSSLTGAAAEVIKNTPVTDAGYRGAWEDLDARYGNSRILSFSHHRNLLSCPSAKHQSSAELKRLLDTFRQTIRAYSTLRKPVEAWDEWFMYLLSQKLDKVTHMAWETSLTQSRDIPSFQQLSQFLENRIQALEAAQLTDPSFASTANKQSLPRARDDKPRKNESTILTSSAKPVASRKCPLCSGTHSLGYCAKFKALTALQRRDRAQQLKACFNCLSIGHATSKCPSTHSCLACNQRHHTLLHDTLGDDSKRTTVREVTPAFQTAGLTEDANAAVSMTVTARSTALLATAKVRVEGPTGDFLDLRALLDTGSDISIVSTWVVQALRLSRRPVRVAISGIQEKESGISSSEVDILVRSRIDPGFSLPVRALVLRKLTSCLPSQPVSLKSWPHLAGLTLADPDFGLPARVDLILGADVCGELLQDSSRHGPRGTPIAKQTPFGWVLMGPVPDDSSQNSMTVRSLHCRSEETTNSILQRFWELEELNYPPPLSEEDERTEQHFKDTHDRLPSGRYRVRLPFKLDPEKNLSHSRATVLRLLLNCERRVANNPALASKYEQFMEEYLSLKHMEPAKQSETRKSYYLPHHAVTKKHDPSGKLRVVFNASFPTATRYSLNDCLAAGPKLQSDLWMVLTRWRLYKVVFTTDIVKMFRQIQVHPEDTDWQRILWRIRPDDPVQDYRLTTVTYGTACAPFLALRVLRQLAEDERERYPAGANIIESHSYVDDILAGAEDENQARSLREEVISIFRAGAFELSKWASNMPELKEQDSDSRLFQDVAGVSTLGVLWTPERDTFSLRVLPAVSKQPGYTKRKILAEIASFFDPLGWAAPVLIYAKILMQDLWILGVEWDQELPEEVRLQWCRFRTSLDQLDALSIPRWTNYSKSARSVELHGFCDASQRAYSAAVYMRVAYAEDTSTVLLVAKTKVAPVKAVSVPRLELCGAVLLAKLLVTVKNGLDVTTTITAWTDSSVALCWIKGHASLWKPFVAHRVATIQGHIPSNCWRHVGTASNPADLATRGIQPSELLSSDLWWKGPPWLQASPAAWPAPMLQDPKSAELERGTAQVHAAQVKTQHQTDPLLNRFSTLSRLLSVISYCFRFSRLTKGQPAETGFLRAAERASALRAALRISQATTFPDEIVQLQRTGKLRPKSPLAALQPFLDDGGLLRLGGRLSNAPLPYNEQHPIIVAKTCPLATLLVKDAHLRLLHGGPQETRSLLAQKFWILRGRTLVRAIIKGCVRCARFSGKPASQLMGQLPAARVTPQRAFLSTGVDYAGPILLRTSAGRGHKAYKGYISLFICLATRAIHLEVVSDMSASSFLAAFRRFVSRRGRCTTLLSDNGTVFHGADRELRNLFNGASDFYGEAAAALAADGTDWSFIPPHAPHFGGLWEAGVKTVKYHLRRVIGDSKLTFEEMSTLLCQIEACVNSRPLHALSDDPSDLSALTPGHFLIGEPPSVVPEPEEEPNRSALLSRWRQITQMRSHFWHRWRREYIQHLQQLTKWRQQRENLKVGNLVLIRDDILPPTKWKMGRVAELHTGQDGCVRTVTVRTETGSLLRPIVKLCLLPVADENDNSRSPPGSPVT</sequence>
<keyword evidence="10" id="KW-1185">Reference proteome</keyword>
<evidence type="ECO:0000256" key="3">
    <source>
        <dbReference type="ARBA" id="ARBA00022722"/>
    </source>
</evidence>
<dbReference type="RefSeq" id="XP_017875124.1">
    <property type="nucleotide sequence ID" value="XM_018019635.1"/>
</dbReference>
<dbReference type="Gene3D" id="3.10.10.10">
    <property type="entry name" value="HIV Type 1 Reverse Transcriptase, subunit A, domain 1"/>
    <property type="match status" value="1"/>
</dbReference>
<dbReference type="InterPro" id="IPR005312">
    <property type="entry name" value="DUF1759"/>
</dbReference>
<evidence type="ECO:0000256" key="2">
    <source>
        <dbReference type="ARBA" id="ARBA00022695"/>
    </source>
</evidence>
<evidence type="ECO:0000259" key="9">
    <source>
        <dbReference type="PROSITE" id="PS50994"/>
    </source>
</evidence>
<dbReference type="GO" id="GO:0006508">
    <property type="term" value="P:proteolysis"/>
    <property type="evidence" value="ECO:0007669"/>
    <property type="project" value="InterPro"/>
</dbReference>
<evidence type="ECO:0000256" key="7">
    <source>
        <dbReference type="SAM" id="MobiDB-lite"/>
    </source>
</evidence>
<dbReference type="InterPro" id="IPR036397">
    <property type="entry name" value="RNaseH_sf"/>
</dbReference>
<keyword evidence="6" id="KW-0695">RNA-directed DNA polymerase</keyword>
<dbReference type="Proteomes" id="UP000694925">
    <property type="component" value="Unplaced"/>
</dbReference>
<dbReference type="GO" id="GO:0003676">
    <property type="term" value="F:nucleic acid binding"/>
    <property type="evidence" value="ECO:0007669"/>
    <property type="project" value="InterPro"/>
</dbReference>
<name>A0AAJ7IRC2_9HYME</name>
<dbReference type="GO" id="GO:0015074">
    <property type="term" value="P:DNA integration"/>
    <property type="evidence" value="ECO:0007669"/>
    <property type="project" value="InterPro"/>
</dbReference>
<dbReference type="InterPro" id="IPR041588">
    <property type="entry name" value="Integrase_H2C2"/>
</dbReference>
<keyword evidence="1" id="KW-0808">Transferase</keyword>